<name>A0A969WAA7_9GAMM</name>
<evidence type="ECO:0000256" key="9">
    <source>
        <dbReference type="ARBA" id="ARBA00023136"/>
    </source>
</evidence>
<keyword evidence="13" id="KW-0732">Signal</keyword>
<dbReference type="Pfam" id="PF07715">
    <property type="entry name" value="Plug"/>
    <property type="match status" value="1"/>
</dbReference>
<dbReference type="InterPro" id="IPR012910">
    <property type="entry name" value="Plug_dom"/>
</dbReference>
<keyword evidence="16" id="KW-0675">Receptor</keyword>
<keyword evidence="3 11" id="KW-1134">Transmembrane beta strand</keyword>
<keyword evidence="9 11" id="KW-0472">Membrane</keyword>
<dbReference type="EMBL" id="JAAVXB010000008">
    <property type="protein sequence ID" value="NKF23567.1"/>
    <property type="molecule type" value="Genomic_DNA"/>
</dbReference>
<dbReference type="GO" id="GO:0006826">
    <property type="term" value="P:iron ion transport"/>
    <property type="evidence" value="ECO:0007669"/>
    <property type="project" value="UniProtKB-KW"/>
</dbReference>
<reference evidence="16" key="1">
    <citation type="submission" date="2020-03" db="EMBL/GenBank/DDBJ databases">
        <title>Solimonas marina sp. nov., isolated from deep seawater of the Pacific Ocean.</title>
        <authorList>
            <person name="Liu X."/>
            <person name="Lai Q."/>
            <person name="Sun F."/>
            <person name="Gai Y."/>
            <person name="Li G."/>
            <person name="Shao Z."/>
        </authorList>
    </citation>
    <scope>NUCLEOTIDE SEQUENCE</scope>
    <source>
        <strain evidence="16">C16B3</strain>
    </source>
</reference>
<dbReference type="SUPFAM" id="SSF56935">
    <property type="entry name" value="Porins"/>
    <property type="match status" value="1"/>
</dbReference>
<sequence>MGSSRNYRVVGRFGRRTPIALAVAGLCSGQAAWAQGASSAQGSDADASVAEVIVTATGRRQAAQEVPYNLTVVSGDDIAAAGVTDTASLARQVPGLSYTDLGARSNGISNGIILRGLSGTSAGINNASPAAGDQTVSTYINGTPLFSNLRITDVKRVEVLRGPQGTLYGAGAVGGTIRYIFNRPDLTQRSGDIQATLSQTNDSDGFNNSVDGIYNLPLTSSLGLRISAGYSRDAGVIDAKHLMTYGADGSPELADSSDYFGSDAVYHQRHDVDTDSLWYVRPSLLWQISDSVDALLMYQHQDARAGDFTGIAYNDNPDGDRYSTRYRTSPQKTVDDLYSLEVNADLGFATLTSNSSFTYSDLDSQTDYTNYGLANESFYANYPRISDYNDILYDTKRLTQEFRLASNEGGAWDWVAGAYYSYYEQKSSIPGFIPGWAEFTNTPGHPDAVAATGDADATWAQYYQTIYPDGTFNDDQTFVLSKDNKNSNAALFGELTYHLTDAWQVTGGARVFWVTNNRRSIQGIPYAGSAGDFDAHDKSSDQDQIFKLNTSYKLASRDMLYFTWSQGYRQGGDNALPMVGPFAADPALVEYKPDYATNWEVGAKGRLFNRINYSAALYRIYWKDMQVQFPAPGSGIPTLANGGKARSQGVELQLDGPITSWLAATLGYAYTDARLTEDFTVRSGFNGNDGDHQPGVPENNLTAALTAIQALGASDITYRIDAMYRSGVNTALNSAARNYAKLGGFTTLNASATWHVGQFRVGAYVHNLTDTNGATAVDISNETSPTSRPGSLKFIQRPRTIGLMTGYSF</sequence>
<keyword evidence="4" id="KW-0410">Iron transport</keyword>
<dbReference type="AlphaFoldDB" id="A0A969WAA7"/>
<dbReference type="Proteomes" id="UP000653472">
    <property type="component" value="Unassembled WGS sequence"/>
</dbReference>
<evidence type="ECO:0000256" key="13">
    <source>
        <dbReference type="SAM" id="SignalP"/>
    </source>
</evidence>
<keyword evidence="5 11" id="KW-0812">Transmembrane</keyword>
<dbReference type="PROSITE" id="PS52016">
    <property type="entry name" value="TONB_DEPENDENT_REC_3"/>
    <property type="match status" value="1"/>
</dbReference>
<dbReference type="InterPro" id="IPR036942">
    <property type="entry name" value="Beta-barrel_TonB_sf"/>
</dbReference>
<keyword evidence="2 11" id="KW-0813">Transport</keyword>
<evidence type="ECO:0000256" key="2">
    <source>
        <dbReference type="ARBA" id="ARBA00022448"/>
    </source>
</evidence>
<gene>
    <name evidence="16" type="ORF">G7Y82_14705</name>
</gene>
<feature type="chain" id="PRO_5037697360" evidence="13">
    <location>
        <begin position="35"/>
        <end position="809"/>
    </location>
</feature>
<evidence type="ECO:0000256" key="7">
    <source>
        <dbReference type="ARBA" id="ARBA00023065"/>
    </source>
</evidence>
<keyword evidence="10 11" id="KW-0998">Cell outer membrane</keyword>
<feature type="signal peptide" evidence="13">
    <location>
        <begin position="1"/>
        <end position="34"/>
    </location>
</feature>
<proteinExistence type="inferred from homology"/>
<evidence type="ECO:0000256" key="11">
    <source>
        <dbReference type="PROSITE-ProRule" id="PRU01360"/>
    </source>
</evidence>
<dbReference type="Pfam" id="PF00593">
    <property type="entry name" value="TonB_dep_Rec_b-barrel"/>
    <property type="match status" value="1"/>
</dbReference>
<dbReference type="InterPro" id="IPR039426">
    <property type="entry name" value="TonB-dep_rcpt-like"/>
</dbReference>
<evidence type="ECO:0000256" key="10">
    <source>
        <dbReference type="ARBA" id="ARBA00023237"/>
    </source>
</evidence>
<evidence type="ECO:0000313" key="16">
    <source>
        <dbReference type="EMBL" id="NKF23567.1"/>
    </source>
</evidence>
<dbReference type="GO" id="GO:0009279">
    <property type="term" value="C:cell outer membrane"/>
    <property type="evidence" value="ECO:0007669"/>
    <property type="project" value="UniProtKB-SubCell"/>
</dbReference>
<keyword evidence="17" id="KW-1185">Reference proteome</keyword>
<evidence type="ECO:0000256" key="6">
    <source>
        <dbReference type="ARBA" id="ARBA00023004"/>
    </source>
</evidence>
<evidence type="ECO:0000256" key="4">
    <source>
        <dbReference type="ARBA" id="ARBA00022496"/>
    </source>
</evidence>
<evidence type="ECO:0000256" key="5">
    <source>
        <dbReference type="ARBA" id="ARBA00022692"/>
    </source>
</evidence>
<feature type="domain" description="TonB-dependent receptor-like beta-barrel" evidence="14">
    <location>
        <begin position="288"/>
        <end position="768"/>
    </location>
</feature>
<dbReference type="Gene3D" id="2.40.170.20">
    <property type="entry name" value="TonB-dependent receptor, beta-barrel domain"/>
    <property type="match status" value="1"/>
</dbReference>
<evidence type="ECO:0000256" key="3">
    <source>
        <dbReference type="ARBA" id="ARBA00022452"/>
    </source>
</evidence>
<comment type="caution">
    <text evidence="16">The sequence shown here is derived from an EMBL/GenBank/DDBJ whole genome shotgun (WGS) entry which is preliminary data.</text>
</comment>
<keyword evidence="8 12" id="KW-0798">TonB box</keyword>
<evidence type="ECO:0000259" key="15">
    <source>
        <dbReference type="Pfam" id="PF07715"/>
    </source>
</evidence>
<dbReference type="RefSeq" id="WP_168148883.1">
    <property type="nucleotide sequence ID" value="NZ_JAAVXB010000008.1"/>
</dbReference>
<dbReference type="PANTHER" id="PTHR32552">
    <property type="entry name" value="FERRICHROME IRON RECEPTOR-RELATED"/>
    <property type="match status" value="1"/>
</dbReference>
<dbReference type="InterPro" id="IPR000531">
    <property type="entry name" value="Beta-barrel_TonB"/>
</dbReference>
<keyword evidence="6" id="KW-0408">Iron</keyword>
<evidence type="ECO:0000256" key="8">
    <source>
        <dbReference type="ARBA" id="ARBA00023077"/>
    </source>
</evidence>
<comment type="subcellular location">
    <subcellularLocation>
        <location evidence="1 11">Cell outer membrane</location>
        <topology evidence="1 11">Multi-pass membrane protein</topology>
    </subcellularLocation>
</comment>
<evidence type="ECO:0000256" key="12">
    <source>
        <dbReference type="RuleBase" id="RU003357"/>
    </source>
</evidence>
<organism evidence="16 17">
    <name type="scientific">Solimonas marina</name>
    <dbReference type="NCBI Taxonomy" id="2714601"/>
    <lineage>
        <taxon>Bacteria</taxon>
        <taxon>Pseudomonadati</taxon>
        <taxon>Pseudomonadota</taxon>
        <taxon>Gammaproteobacteria</taxon>
        <taxon>Nevskiales</taxon>
        <taxon>Nevskiaceae</taxon>
        <taxon>Solimonas</taxon>
    </lineage>
</organism>
<evidence type="ECO:0000259" key="14">
    <source>
        <dbReference type="Pfam" id="PF00593"/>
    </source>
</evidence>
<protein>
    <submittedName>
        <fullName evidence="16">TonB-dependent receptor</fullName>
    </submittedName>
</protein>
<accession>A0A969WAA7</accession>
<keyword evidence="7" id="KW-0406">Ion transport</keyword>
<evidence type="ECO:0000313" key="17">
    <source>
        <dbReference type="Proteomes" id="UP000653472"/>
    </source>
</evidence>
<evidence type="ECO:0000256" key="1">
    <source>
        <dbReference type="ARBA" id="ARBA00004571"/>
    </source>
</evidence>
<comment type="similarity">
    <text evidence="11 12">Belongs to the TonB-dependent receptor family.</text>
</comment>
<dbReference type="PANTHER" id="PTHR32552:SF81">
    <property type="entry name" value="TONB-DEPENDENT OUTER MEMBRANE RECEPTOR"/>
    <property type="match status" value="1"/>
</dbReference>
<feature type="domain" description="TonB-dependent receptor plug" evidence="15">
    <location>
        <begin position="63"/>
        <end position="176"/>
    </location>
</feature>